<keyword evidence="3" id="KW-1185">Reference proteome</keyword>
<comment type="caution">
    <text evidence="2">The sequence shown here is derived from an EMBL/GenBank/DDBJ whole genome shotgun (WGS) entry which is preliminary data.</text>
</comment>
<evidence type="ECO:0000313" key="3">
    <source>
        <dbReference type="Proteomes" id="UP000729402"/>
    </source>
</evidence>
<feature type="region of interest" description="Disordered" evidence="1">
    <location>
        <begin position="1"/>
        <end position="43"/>
    </location>
</feature>
<reference evidence="2" key="2">
    <citation type="submission" date="2021-02" db="EMBL/GenBank/DDBJ databases">
        <authorList>
            <person name="Kimball J.A."/>
            <person name="Haas M.W."/>
            <person name="Macchietto M."/>
            <person name="Kono T."/>
            <person name="Duquette J."/>
            <person name="Shao M."/>
        </authorList>
    </citation>
    <scope>NUCLEOTIDE SEQUENCE</scope>
    <source>
        <tissue evidence="2">Fresh leaf tissue</tissue>
    </source>
</reference>
<dbReference type="AlphaFoldDB" id="A0A8J5REK6"/>
<sequence length="130" mass="14015">MEGHSGKGGRARAGNGEDTRATLRNSCRTALRSPELARGTRPQPASRSIYLTYWDSATPSWPAARASATAARESPAASLRGNDRFRWASDVSIAGFGRRRRPASMAAVLKKKRPLLPLSANFSADVMCLV</sequence>
<reference evidence="2" key="1">
    <citation type="journal article" date="2021" name="bioRxiv">
        <title>Whole Genome Assembly and Annotation of Northern Wild Rice, Zizania palustris L., Supports a Whole Genome Duplication in the Zizania Genus.</title>
        <authorList>
            <person name="Haas M."/>
            <person name="Kono T."/>
            <person name="Macchietto M."/>
            <person name="Millas R."/>
            <person name="McGilp L."/>
            <person name="Shao M."/>
            <person name="Duquette J."/>
            <person name="Hirsch C.N."/>
            <person name="Kimball J."/>
        </authorList>
    </citation>
    <scope>NUCLEOTIDE SEQUENCE</scope>
    <source>
        <tissue evidence="2">Fresh leaf tissue</tissue>
    </source>
</reference>
<evidence type="ECO:0000256" key="1">
    <source>
        <dbReference type="SAM" id="MobiDB-lite"/>
    </source>
</evidence>
<dbReference type="OrthoDB" id="10584810at2759"/>
<evidence type="ECO:0000313" key="2">
    <source>
        <dbReference type="EMBL" id="KAG8044369.1"/>
    </source>
</evidence>
<proteinExistence type="predicted"/>
<accession>A0A8J5REK6</accession>
<protein>
    <submittedName>
        <fullName evidence="2">Uncharacterized protein</fullName>
    </submittedName>
</protein>
<organism evidence="2 3">
    <name type="scientific">Zizania palustris</name>
    <name type="common">Northern wild rice</name>
    <dbReference type="NCBI Taxonomy" id="103762"/>
    <lineage>
        <taxon>Eukaryota</taxon>
        <taxon>Viridiplantae</taxon>
        <taxon>Streptophyta</taxon>
        <taxon>Embryophyta</taxon>
        <taxon>Tracheophyta</taxon>
        <taxon>Spermatophyta</taxon>
        <taxon>Magnoliopsida</taxon>
        <taxon>Liliopsida</taxon>
        <taxon>Poales</taxon>
        <taxon>Poaceae</taxon>
        <taxon>BOP clade</taxon>
        <taxon>Oryzoideae</taxon>
        <taxon>Oryzeae</taxon>
        <taxon>Zizaniinae</taxon>
        <taxon>Zizania</taxon>
    </lineage>
</organism>
<dbReference type="EMBL" id="JAAALK010000714">
    <property type="protein sequence ID" value="KAG8044369.1"/>
    <property type="molecule type" value="Genomic_DNA"/>
</dbReference>
<name>A0A8J5REK6_ZIZPA</name>
<dbReference type="Proteomes" id="UP000729402">
    <property type="component" value="Unassembled WGS sequence"/>
</dbReference>
<gene>
    <name evidence="2" type="ORF">GUJ93_ZPchr0252g33448</name>
</gene>